<dbReference type="Proteomes" id="UP001500967">
    <property type="component" value="Unassembled WGS sequence"/>
</dbReference>
<sequence length="71" mass="7529">MSDGLRTVLYWLSAGMAVGGLALLVLALLQGAFRGRVQETTPWRVTSLAILLLAAGVTVAAIAFIWPHPPE</sequence>
<dbReference type="RefSeq" id="WP_344647411.1">
    <property type="nucleotide sequence ID" value="NZ_BAAAGX010000005.1"/>
</dbReference>
<feature type="transmembrane region" description="Helical" evidence="1">
    <location>
        <begin position="12"/>
        <end position="33"/>
    </location>
</feature>
<evidence type="ECO:0000313" key="3">
    <source>
        <dbReference type="Proteomes" id="UP001500967"/>
    </source>
</evidence>
<keyword evidence="3" id="KW-1185">Reference proteome</keyword>
<proteinExistence type="predicted"/>
<organism evidence="2 3">
    <name type="scientific">Cryptosporangium japonicum</name>
    <dbReference type="NCBI Taxonomy" id="80872"/>
    <lineage>
        <taxon>Bacteria</taxon>
        <taxon>Bacillati</taxon>
        <taxon>Actinomycetota</taxon>
        <taxon>Actinomycetes</taxon>
        <taxon>Cryptosporangiales</taxon>
        <taxon>Cryptosporangiaceae</taxon>
        <taxon>Cryptosporangium</taxon>
    </lineage>
</organism>
<keyword evidence="1" id="KW-0812">Transmembrane</keyword>
<dbReference type="EMBL" id="BAAAGX010000005">
    <property type="protein sequence ID" value="GAA0225621.1"/>
    <property type="molecule type" value="Genomic_DNA"/>
</dbReference>
<accession>A0ABN0TMR1</accession>
<keyword evidence="1" id="KW-1133">Transmembrane helix</keyword>
<feature type="transmembrane region" description="Helical" evidence="1">
    <location>
        <begin position="45"/>
        <end position="66"/>
    </location>
</feature>
<evidence type="ECO:0000256" key="1">
    <source>
        <dbReference type="SAM" id="Phobius"/>
    </source>
</evidence>
<reference evidence="2 3" key="1">
    <citation type="journal article" date="2019" name="Int. J. Syst. Evol. Microbiol.">
        <title>The Global Catalogue of Microorganisms (GCM) 10K type strain sequencing project: providing services to taxonomists for standard genome sequencing and annotation.</title>
        <authorList>
            <consortium name="The Broad Institute Genomics Platform"/>
            <consortium name="The Broad Institute Genome Sequencing Center for Infectious Disease"/>
            <person name="Wu L."/>
            <person name="Ma J."/>
        </authorList>
    </citation>
    <scope>NUCLEOTIDE SEQUENCE [LARGE SCALE GENOMIC DNA]</scope>
    <source>
        <strain evidence="2 3">JCM 10425</strain>
    </source>
</reference>
<name>A0ABN0TMR1_9ACTN</name>
<comment type="caution">
    <text evidence="2">The sequence shown here is derived from an EMBL/GenBank/DDBJ whole genome shotgun (WGS) entry which is preliminary data.</text>
</comment>
<gene>
    <name evidence="2" type="ORF">GCM10009539_08600</name>
</gene>
<evidence type="ECO:0000313" key="2">
    <source>
        <dbReference type="EMBL" id="GAA0225621.1"/>
    </source>
</evidence>
<protein>
    <submittedName>
        <fullName evidence="2">Uncharacterized protein</fullName>
    </submittedName>
</protein>
<keyword evidence="1" id="KW-0472">Membrane</keyword>